<dbReference type="EMBL" id="CAAALY010097535">
    <property type="protein sequence ID" value="VEL28749.1"/>
    <property type="molecule type" value="Genomic_DNA"/>
</dbReference>
<gene>
    <name evidence="2" type="ORF">PXEA_LOCUS22189</name>
</gene>
<sequence>MRVEKCESGKIPPLVFPSGRPVSSPALCRMRLTDEAGLGQRKKENEEKVGDRRYNGNLDQSAAPFKFASPKGFQTEPDSESKTMPKLQD</sequence>
<organism evidence="2 3">
    <name type="scientific">Protopolystoma xenopodis</name>
    <dbReference type="NCBI Taxonomy" id="117903"/>
    <lineage>
        <taxon>Eukaryota</taxon>
        <taxon>Metazoa</taxon>
        <taxon>Spiralia</taxon>
        <taxon>Lophotrochozoa</taxon>
        <taxon>Platyhelminthes</taxon>
        <taxon>Monogenea</taxon>
        <taxon>Polyopisthocotylea</taxon>
        <taxon>Polystomatidea</taxon>
        <taxon>Polystomatidae</taxon>
        <taxon>Protopolystoma</taxon>
    </lineage>
</organism>
<proteinExistence type="predicted"/>
<name>A0A448X5Q8_9PLAT</name>
<reference evidence="2" key="1">
    <citation type="submission" date="2018-11" db="EMBL/GenBank/DDBJ databases">
        <authorList>
            <consortium name="Pathogen Informatics"/>
        </authorList>
    </citation>
    <scope>NUCLEOTIDE SEQUENCE</scope>
</reference>
<dbReference type="Proteomes" id="UP000784294">
    <property type="component" value="Unassembled WGS sequence"/>
</dbReference>
<evidence type="ECO:0000256" key="1">
    <source>
        <dbReference type="SAM" id="MobiDB-lite"/>
    </source>
</evidence>
<dbReference type="AlphaFoldDB" id="A0A448X5Q8"/>
<comment type="caution">
    <text evidence="2">The sequence shown here is derived from an EMBL/GenBank/DDBJ whole genome shotgun (WGS) entry which is preliminary data.</text>
</comment>
<keyword evidence="3" id="KW-1185">Reference proteome</keyword>
<evidence type="ECO:0000313" key="3">
    <source>
        <dbReference type="Proteomes" id="UP000784294"/>
    </source>
</evidence>
<feature type="region of interest" description="Disordered" evidence="1">
    <location>
        <begin position="1"/>
        <end position="89"/>
    </location>
</feature>
<feature type="compositionally biased region" description="Basic and acidic residues" evidence="1">
    <location>
        <begin position="79"/>
        <end position="89"/>
    </location>
</feature>
<evidence type="ECO:0000313" key="2">
    <source>
        <dbReference type="EMBL" id="VEL28749.1"/>
    </source>
</evidence>
<feature type="compositionally biased region" description="Basic and acidic residues" evidence="1">
    <location>
        <begin position="41"/>
        <end position="54"/>
    </location>
</feature>
<accession>A0A448X5Q8</accession>
<protein>
    <submittedName>
        <fullName evidence="2">Uncharacterized protein</fullName>
    </submittedName>
</protein>